<dbReference type="AlphaFoldDB" id="A0AAJ4IE31"/>
<sequence length="81" mass="9232">MHAAWHFWYAVSFSGESGLREVGLCGIHPLTQRYATQVNLGLNLLGFLRPFVLCCRQMSFFTLKFVVNLNRKTGKVLCLPQ</sequence>
<dbReference type="Proteomes" id="UP000594435">
    <property type="component" value="Chromosome 1"/>
</dbReference>
<protein>
    <submittedName>
        <fullName evidence="1">DUF3265 domain-containing protein</fullName>
    </submittedName>
</protein>
<dbReference type="EMBL" id="CP065217">
    <property type="protein sequence ID" value="QPL55212.1"/>
    <property type="molecule type" value="Genomic_DNA"/>
</dbReference>
<gene>
    <name evidence="1" type="ORF">I3X05_09910</name>
</gene>
<name>A0AAJ4IE31_9VIBR</name>
<evidence type="ECO:0000313" key="1">
    <source>
        <dbReference type="EMBL" id="QPL55212.1"/>
    </source>
</evidence>
<reference evidence="1 2" key="1">
    <citation type="submission" date="2020-11" db="EMBL/GenBank/DDBJ databases">
        <title>Complete and Circularized Genome Assembly of a human isolate of Vibrio navarrensis biotype pommerensis with MiSeq and MinION Sequence Data.</title>
        <authorList>
            <person name="Schwartz K."/>
            <person name="Borowiak M."/>
            <person name="Deneke C."/>
            <person name="Balau V."/>
            <person name="Metelmann C."/>
            <person name="Strauch E."/>
        </authorList>
    </citation>
    <scope>NUCLEOTIDE SEQUENCE [LARGE SCALE GENOMIC DNA]</scope>
    <source>
        <strain evidence="1 2">20-VB00237</strain>
    </source>
</reference>
<evidence type="ECO:0000313" key="2">
    <source>
        <dbReference type="Proteomes" id="UP000594435"/>
    </source>
</evidence>
<accession>A0AAJ4IE31</accession>
<proteinExistence type="predicted"/>
<organism evidence="1 2">
    <name type="scientific">Vibrio navarrensis</name>
    <dbReference type="NCBI Taxonomy" id="29495"/>
    <lineage>
        <taxon>Bacteria</taxon>
        <taxon>Pseudomonadati</taxon>
        <taxon>Pseudomonadota</taxon>
        <taxon>Gammaproteobacteria</taxon>
        <taxon>Vibrionales</taxon>
        <taxon>Vibrionaceae</taxon>
        <taxon>Vibrio</taxon>
    </lineage>
</organism>